<accession>A0A7K1HE21</accession>
<organism evidence="2 3">
    <name type="scientific">Parabacteroides merdae</name>
    <dbReference type="NCBI Taxonomy" id="46503"/>
    <lineage>
        <taxon>Bacteria</taxon>
        <taxon>Pseudomonadati</taxon>
        <taxon>Bacteroidota</taxon>
        <taxon>Bacteroidia</taxon>
        <taxon>Bacteroidales</taxon>
        <taxon>Tannerellaceae</taxon>
        <taxon>Parabacteroides</taxon>
    </lineage>
</organism>
<evidence type="ECO:0000313" key="2">
    <source>
        <dbReference type="EMBL" id="MTU29366.1"/>
    </source>
</evidence>
<dbReference type="PROSITE" id="PS51257">
    <property type="entry name" value="PROKAR_LIPOPROTEIN"/>
    <property type="match status" value="1"/>
</dbReference>
<dbReference type="RefSeq" id="WP_129943278.1">
    <property type="nucleotide sequence ID" value="NZ_RCYQ01000003.1"/>
</dbReference>
<gene>
    <name evidence="2" type="ORF">GMD66_09085</name>
</gene>
<dbReference type="Proteomes" id="UP000437446">
    <property type="component" value="Unassembled WGS sequence"/>
</dbReference>
<comment type="caution">
    <text evidence="2">The sequence shown here is derived from an EMBL/GenBank/DDBJ whole genome shotgun (WGS) entry which is preliminary data.</text>
</comment>
<feature type="signal peptide" evidence="1">
    <location>
        <begin position="1"/>
        <end position="20"/>
    </location>
</feature>
<sequence>MKKLKFLAITIVVGFTAACSSDFLEETTGKSNLTNEDSLMPEASMQSEAYESYETLMGLLATQTRSADKNTSYPEYYGGSYVNEEGQLVVLTTNVNESKTGVKRLKSKLATNVIYKDCKYSYNELNEIVAQLTQLAQQTPFMFEKVGMFGVDDEHNCVRVFLYHNTPSAIQDFKNSVLDTPTIEFAECSKLEDNNLSCADSVGTIKSTKRSRASVGYRAKDKNGNYGIVTAGHFISAGGKLCDPITFTTIGECLSSRLDDGTVNKVKTPCGICIKAYLINQTLNLQRY</sequence>
<name>A0A7K1HE21_9BACT</name>
<evidence type="ECO:0008006" key="4">
    <source>
        <dbReference type="Google" id="ProtNLM"/>
    </source>
</evidence>
<protein>
    <recommendedName>
        <fullName evidence="4">Lipoprotein</fullName>
    </recommendedName>
</protein>
<dbReference type="AlphaFoldDB" id="A0A7K1HE21"/>
<keyword evidence="1" id="KW-0732">Signal</keyword>
<evidence type="ECO:0000256" key="1">
    <source>
        <dbReference type="SAM" id="SignalP"/>
    </source>
</evidence>
<dbReference type="EMBL" id="WNCR01000003">
    <property type="protein sequence ID" value="MTU29366.1"/>
    <property type="molecule type" value="Genomic_DNA"/>
</dbReference>
<reference evidence="2 3" key="1">
    <citation type="journal article" date="2019" name="Nat. Med.">
        <title>A library of human gut bacterial isolates paired with longitudinal multiomics data enables mechanistic microbiome research.</title>
        <authorList>
            <person name="Poyet M."/>
            <person name="Groussin M."/>
            <person name="Gibbons S.M."/>
            <person name="Avila-Pacheco J."/>
            <person name="Jiang X."/>
            <person name="Kearney S.M."/>
            <person name="Perrotta A.R."/>
            <person name="Berdy B."/>
            <person name="Zhao S."/>
            <person name="Lieberman T.D."/>
            <person name="Swanson P.K."/>
            <person name="Smith M."/>
            <person name="Roesemann S."/>
            <person name="Alexander J.E."/>
            <person name="Rich S.A."/>
            <person name="Livny J."/>
            <person name="Vlamakis H."/>
            <person name="Clish C."/>
            <person name="Bullock K."/>
            <person name="Deik A."/>
            <person name="Scott J."/>
            <person name="Pierce K.A."/>
            <person name="Xavier R.J."/>
            <person name="Alm E.J."/>
        </authorList>
    </citation>
    <scope>NUCLEOTIDE SEQUENCE [LARGE SCALE GENOMIC DNA]</scope>
    <source>
        <strain evidence="2 3">BIOML-A25</strain>
    </source>
</reference>
<evidence type="ECO:0000313" key="3">
    <source>
        <dbReference type="Proteomes" id="UP000437446"/>
    </source>
</evidence>
<feature type="chain" id="PRO_5029643575" description="Lipoprotein" evidence="1">
    <location>
        <begin position="21"/>
        <end position="288"/>
    </location>
</feature>
<proteinExistence type="predicted"/>